<dbReference type="Proteomes" id="UP001066276">
    <property type="component" value="Chromosome 2_2"/>
</dbReference>
<dbReference type="AlphaFoldDB" id="A0AAV7UQ22"/>
<sequence>METRINANNAGTGGAWAVDPDWEVSADSHLAWASRVSSRTCPCREGWAELGSRDACARYGAPEVRGRSGCSLPGLDGAKRAWAALPPGSPTVPVLAAADGSGVFIARVPESGPLEESLREPRPHLNTLARRRWLAPVANCDRLAAGAAVERRQLGRSR</sequence>
<dbReference type="EMBL" id="JANPWB010000004">
    <property type="protein sequence ID" value="KAJ1190686.1"/>
    <property type="molecule type" value="Genomic_DNA"/>
</dbReference>
<evidence type="ECO:0000313" key="1">
    <source>
        <dbReference type="EMBL" id="KAJ1190686.1"/>
    </source>
</evidence>
<proteinExistence type="predicted"/>
<name>A0AAV7UQ22_PLEWA</name>
<evidence type="ECO:0000313" key="2">
    <source>
        <dbReference type="Proteomes" id="UP001066276"/>
    </source>
</evidence>
<accession>A0AAV7UQ22</accession>
<gene>
    <name evidence="1" type="ORF">NDU88_000008</name>
</gene>
<protein>
    <submittedName>
        <fullName evidence="1">Uncharacterized protein</fullName>
    </submittedName>
</protein>
<organism evidence="1 2">
    <name type="scientific">Pleurodeles waltl</name>
    <name type="common">Iberian ribbed newt</name>
    <dbReference type="NCBI Taxonomy" id="8319"/>
    <lineage>
        <taxon>Eukaryota</taxon>
        <taxon>Metazoa</taxon>
        <taxon>Chordata</taxon>
        <taxon>Craniata</taxon>
        <taxon>Vertebrata</taxon>
        <taxon>Euteleostomi</taxon>
        <taxon>Amphibia</taxon>
        <taxon>Batrachia</taxon>
        <taxon>Caudata</taxon>
        <taxon>Salamandroidea</taxon>
        <taxon>Salamandridae</taxon>
        <taxon>Pleurodelinae</taxon>
        <taxon>Pleurodeles</taxon>
    </lineage>
</organism>
<keyword evidence="2" id="KW-1185">Reference proteome</keyword>
<reference evidence="1" key="1">
    <citation type="journal article" date="2022" name="bioRxiv">
        <title>Sequencing and chromosome-scale assembly of the giantPleurodeles waltlgenome.</title>
        <authorList>
            <person name="Brown T."/>
            <person name="Elewa A."/>
            <person name="Iarovenko S."/>
            <person name="Subramanian E."/>
            <person name="Araus A.J."/>
            <person name="Petzold A."/>
            <person name="Susuki M."/>
            <person name="Suzuki K.-i.T."/>
            <person name="Hayashi T."/>
            <person name="Toyoda A."/>
            <person name="Oliveira C."/>
            <person name="Osipova E."/>
            <person name="Leigh N.D."/>
            <person name="Simon A."/>
            <person name="Yun M.H."/>
        </authorList>
    </citation>
    <scope>NUCLEOTIDE SEQUENCE</scope>
    <source>
        <strain evidence="1">20211129_DDA</strain>
        <tissue evidence="1">Liver</tissue>
    </source>
</reference>
<comment type="caution">
    <text evidence="1">The sequence shown here is derived from an EMBL/GenBank/DDBJ whole genome shotgun (WGS) entry which is preliminary data.</text>
</comment>